<dbReference type="InParanoid" id="A0A6J2Y038"/>
<accession>A0A6J2Y038</accession>
<dbReference type="Proteomes" id="UP000504635">
    <property type="component" value="Unplaced"/>
</dbReference>
<proteinExistence type="predicted"/>
<name>A0A6J2Y038_SITOR</name>
<dbReference type="RefSeq" id="XP_030757087.1">
    <property type="nucleotide sequence ID" value="XM_030901227.1"/>
</dbReference>
<dbReference type="AlphaFoldDB" id="A0A6J2Y038"/>
<gene>
    <name evidence="2" type="primary">LOC115882956</name>
</gene>
<dbReference type="OrthoDB" id="6664750at2759"/>
<protein>
    <submittedName>
        <fullName evidence="2">Uncharacterized protein LOC115882956</fullName>
    </submittedName>
</protein>
<evidence type="ECO:0000313" key="2">
    <source>
        <dbReference type="RefSeq" id="XP_030757087.1"/>
    </source>
</evidence>
<keyword evidence="1" id="KW-1185">Reference proteome</keyword>
<evidence type="ECO:0000313" key="1">
    <source>
        <dbReference type="Proteomes" id="UP000504635"/>
    </source>
</evidence>
<dbReference type="KEGG" id="soy:115882956"/>
<organism evidence="1 2">
    <name type="scientific">Sitophilus oryzae</name>
    <name type="common">Rice weevil</name>
    <name type="synonym">Curculio oryzae</name>
    <dbReference type="NCBI Taxonomy" id="7048"/>
    <lineage>
        <taxon>Eukaryota</taxon>
        <taxon>Metazoa</taxon>
        <taxon>Ecdysozoa</taxon>
        <taxon>Arthropoda</taxon>
        <taxon>Hexapoda</taxon>
        <taxon>Insecta</taxon>
        <taxon>Pterygota</taxon>
        <taxon>Neoptera</taxon>
        <taxon>Endopterygota</taxon>
        <taxon>Coleoptera</taxon>
        <taxon>Polyphaga</taxon>
        <taxon>Cucujiformia</taxon>
        <taxon>Curculionidae</taxon>
        <taxon>Dryophthorinae</taxon>
        <taxon>Sitophilus</taxon>
    </lineage>
</organism>
<sequence>MCCRKKSLDSEEFSNNGSQILLLRKTLGTADITMQYNNNANLEPIGDANHEERQLQGRFLRILSLTSVQAGDVTYLYVNNDFSDQPPSVSLFEDDVDDEYSSAGKNQNLIQGYHNMFPKIVKSKISDQSSTEHVYIEDIVTKVHLPSEEFAVIETIKSTEKFWNRIWSWIRKKIFCG</sequence>
<dbReference type="GeneID" id="115882956"/>
<reference evidence="2" key="1">
    <citation type="submission" date="2025-08" db="UniProtKB">
        <authorList>
            <consortium name="RefSeq"/>
        </authorList>
    </citation>
    <scope>IDENTIFICATION</scope>
    <source>
        <tissue evidence="2">Gonads</tissue>
    </source>
</reference>